<dbReference type="GO" id="GO:0008168">
    <property type="term" value="F:methyltransferase activity"/>
    <property type="evidence" value="ECO:0007669"/>
    <property type="project" value="UniProtKB-KW"/>
</dbReference>
<protein>
    <submittedName>
        <fullName evidence="1">Class I SAM-dependent methyltransferase</fullName>
    </submittedName>
</protein>
<dbReference type="CDD" id="cd02440">
    <property type="entry name" value="AdoMet_MTases"/>
    <property type="match status" value="1"/>
</dbReference>
<gene>
    <name evidence="1" type="ORF">NBH00_15135</name>
</gene>
<dbReference type="SUPFAM" id="SSF53335">
    <property type="entry name" value="S-adenosyl-L-methionine-dependent methyltransferases"/>
    <property type="match status" value="1"/>
</dbReference>
<dbReference type="Proteomes" id="UP001056035">
    <property type="component" value="Chromosome"/>
</dbReference>
<organism evidence="1 2">
    <name type="scientific">Paraconexibacter antarcticus</name>
    <dbReference type="NCBI Taxonomy" id="2949664"/>
    <lineage>
        <taxon>Bacteria</taxon>
        <taxon>Bacillati</taxon>
        <taxon>Actinomycetota</taxon>
        <taxon>Thermoleophilia</taxon>
        <taxon>Solirubrobacterales</taxon>
        <taxon>Paraconexibacteraceae</taxon>
        <taxon>Paraconexibacter</taxon>
    </lineage>
</organism>
<proteinExistence type="predicted"/>
<keyword evidence="1" id="KW-0808">Transferase</keyword>
<dbReference type="InterPro" id="IPR029063">
    <property type="entry name" value="SAM-dependent_MTases_sf"/>
</dbReference>
<dbReference type="GO" id="GO:0032259">
    <property type="term" value="P:methylation"/>
    <property type="evidence" value="ECO:0007669"/>
    <property type="project" value="UniProtKB-KW"/>
</dbReference>
<accession>A0ABY5DNR3</accession>
<name>A0ABY5DNR3_9ACTN</name>
<sequence>MALALETIRERVGQRKQWYHTLELAPGVITPGWFDLRTVAPQVLPVSLAGKRCLDVGTFDGFWAFEMEKRGASEVVAVDIVDPRAWDWPITAGDELVQILEDRKQGGAGFPIAAEAFDSKVTYKECSVYDLDEAEVGRFDFVFMGSLLLHLRDPIRALECLRGVCASDGIVCTMDAIDPTMSVLFPRRAMATFDGDGRPWWWMPNIAAYARMVKAAGLEPIGRPTPVRLPRGGGHPIVKPSRKVLMNREGRRLLAATRKGDPQAWIHSRPVAI</sequence>
<keyword evidence="2" id="KW-1185">Reference proteome</keyword>
<dbReference type="Pfam" id="PF13489">
    <property type="entry name" value="Methyltransf_23"/>
    <property type="match status" value="1"/>
</dbReference>
<dbReference type="RefSeq" id="WP_254569427.1">
    <property type="nucleotide sequence ID" value="NZ_CP098502.1"/>
</dbReference>
<dbReference type="Gene3D" id="3.40.50.150">
    <property type="entry name" value="Vaccinia Virus protein VP39"/>
    <property type="match status" value="1"/>
</dbReference>
<dbReference type="EMBL" id="CP098502">
    <property type="protein sequence ID" value="UTI62692.1"/>
    <property type="molecule type" value="Genomic_DNA"/>
</dbReference>
<evidence type="ECO:0000313" key="2">
    <source>
        <dbReference type="Proteomes" id="UP001056035"/>
    </source>
</evidence>
<keyword evidence="1" id="KW-0489">Methyltransferase</keyword>
<evidence type="ECO:0000313" key="1">
    <source>
        <dbReference type="EMBL" id="UTI62692.1"/>
    </source>
</evidence>
<reference evidence="1 2" key="1">
    <citation type="submission" date="2022-06" db="EMBL/GenBank/DDBJ databases">
        <title>Paraconexibacter antarcticus.</title>
        <authorList>
            <person name="Kim C.S."/>
        </authorList>
    </citation>
    <scope>NUCLEOTIDE SEQUENCE [LARGE SCALE GENOMIC DNA]</scope>
    <source>
        <strain evidence="1 2">02-257</strain>
    </source>
</reference>